<dbReference type="OrthoDB" id="435645at2759"/>
<dbReference type="SMART" id="SM01287">
    <property type="entry name" value="Rtt106"/>
    <property type="match status" value="1"/>
</dbReference>
<dbReference type="Pfam" id="PF17292">
    <property type="entry name" value="POB3_N"/>
    <property type="match status" value="1"/>
</dbReference>
<sequence>MESQVDEEGGPVEPQGSTEVLDRIERGLEVDLNAQTYLVKLPPWLAQRVRSSAPGTEIGRSDPINGTGKEKCRFAATGCALQGKPSDFEIRATGSTPDGLYLFGFGDDNERGEFEDLDADEADIKGGSDVTVRKERLAASNNVDLKHRTEVDTRSADELLASQQVKMFQYAAIQGEVDDNNSDDGYSFNEGPSAKRVRVGEAPGTRRTLGLGASALPLPDVLMRLLVAEDGGWTLQQMAKRLREEGLTVNLTQLRRNLADLCDYQRRAGDNQPKYYLKAEYKQGACLLGYEFRKGVTLVSVLKGLHSMADSVPDTLSYGTVRTAGRSATGLFKANHEMLGWRNRHTGQTTQLNKEDIASVSWYKVSKECMLKIVMKNGDIYKYDGFQDSNYETVKAFFKKHYELDLNKEKVSTRGWCWGESSWSGPELELKNADQMAFEIQATDIAQVVPTGKNEVALEFHVDDTRDPDDESLVEMRFFIPNEEYASKLKDELIQKSGAASGGGTTICQFLNIPIVLPRGHYDLDMFRSSFKLRGKVDDFAINLDDEELEKCKLQKVVNGEKLYAVMGQLFKHMTGKNVVTPCQDFKASNGYNCVRCSHKANDGFLYPLKKSFLFVNKPVMWIRYDDVLAVEFSRADSGFTQTRYFDLKIYRKGEGQPHDFQQMDRSEYNGLIEFIQKAGIRIRNLEGSGLGLGKRSRDDGSSPDGSPDLGDDLPSEDESDDEDYEDAGGADSSSDEDDADEEDEDAFVNSRALAGPDEIAEGRDGPRSSAYRGSVIVVVYETTAFDRDLSLDEPLILGSDPHKCNIVLKGLAGRHCTLHLEPSLAWVSCTDKGSGRTFLVTLASHSDRKERLLYQLRQGDRLVLSDGQGGDWEITLTSLHGNRRRSSDGSFNFGGGTQAYCPAKKKRHDFDTYSEGSFSDRTLSPNENERHRANAMAQEEEDSLPPGLDETMKFSLAEQGPIAVACCPSTPHKRRVSSGLQVNPEDVFGGRDSLASLASFGEGSIPAIRPSTPAANPRASIATVPYCPGTAYKDTAYQDSDQDSDTRPYGERGTLKAAPTRLYGHESESAPPTPIQDSCIEDAEEEISSLTPKASAGVASVMAKTRRVQPPDEVELVCSMVDEAVNPNDFPLNTISEEEEGLRTGMTISTDSDDDEEDEMPSRASVRSKSRPQPKPKAKSKAKAKAKAKGRPKAKARGRRSPQSSASKRSRRVKVEDDSGASSSSIEPPRSPVSKRRRRQSAANPVGEVMKEEDRVAICFSTECRPSAADERRIAACGGRIAASVSSDVAMFVADRLKRTAKLMSAICRGIPVVSSKYILRCFERGQITQPYDETDWLKDAAGERNWGFTLSQSVKLARDRGPVLKDYQVHCATKATATKDFKEIVAAAGGTYLTSLPARIPEERKDSLLVIVEDRETRGDLRLVRKLKLPSVYVKELVMAAATTQELDLVKFTVEI</sequence>
<protein>
    <submittedName>
        <fullName evidence="3">FACT complex subunit</fullName>
    </submittedName>
</protein>
<reference evidence="3 4" key="1">
    <citation type="submission" date="2020-04" db="EMBL/GenBank/DDBJ databases">
        <title>Perkinsus olseni comparative genomics.</title>
        <authorList>
            <person name="Bogema D.R."/>
        </authorList>
    </citation>
    <scope>NUCLEOTIDE SEQUENCE [LARGE SCALE GENOMIC DNA]</scope>
    <source>
        <strain evidence="3">00978-12</strain>
    </source>
</reference>
<dbReference type="Pfam" id="PF03531">
    <property type="entry name" value="SSrecog"/>
    <property type="match status" value="1"/>
</dbReference>
<dbReference type="InterPro" id="IPR050454">
    <property type="entry name" value="RTT106/SSRP1_HistChap/FACT"/>
</dbReference>
<dbReference type="Pfam" id="PF08512">
    <property type="entry name" value="Rttp106-like_middle"/>
    <property type="match status" value="1"/>
</dbReference>
<dbReference type="GO" id="GO:0042393">
    <property type="term" value="F:histone binding"/>
    <property type="evidence" value="ECO:0007669"/>
    <property type="project" value="TreeGrafter"/>
</dbReference>
<dbReference type="Proteomes" id="UP000541610">
    <property type="component" value="Unassembled WGS sequence"/>
</dbReference>
<evidence type="ECO:0000259" key="2">
    <source>
        <dbReference type="PROSITE" id="PS50172"/>
    </source>
</evidence>
<dbReference type="Gene3D" id="2.30.29.150">
    <property type="match status" value="1"/>
</dbReference>
<dbReference type="PANTHER" id="PTHR45849:SF1">
    <property type="entry name" value="FACT COMPLEX SUBUNIT SSRP1"/>
    <property type="match status" value="1"/>
</dbReference>
<dbReference type="InterPro" id="IPR011993">
    <property type="entry name" value="PH-like_dom_sf"/>
</dbReference>
<evidence type="ECO:0000313" key="4">
    <source>
        <dbReference type="Proteomes" id="UP000541610"/>
    </source>
</evidence>
<feature type="region of interest" description="Disordered" evidence="1">
    <location>
        <begin position="1126"/>
        <end position="1249"/>
    </location>
</feature>
<dbReference type="PROSITE" id="PS50172">
    <property type="entry name" value="BRCT"/>
    <property type="match status" value="1"/>
</dbReference>
<dbReference type="Pfam" id="PF21103">
    <property type="entry name" value="PH1_SSRP1-like"/>
    <property type="match status" value="1"/>
</dbReference>
<feature type="region of interest" description="Disordered" evidence="1">
    <location>
        <begin position="1034"/>
        <end position="1055"/>
    </location>
</feature>
<organism evidence="3 4">
    <name type="scientific">Perkinsus olseni</name>
    <name type="common">Perkinsus atlanticus</name>
    <dbReference type="NCBI Taxonomy" id="32597"/>
    <lineage>
        <taxon>Eukaryota</taxon>
        <taxon>Sar</taxon>
        <taxon>Alveolata</taxon>
        <taxon>Perkinsozoa</taxon>
        <taxon>Perkinsea</taxon>
        <taxon>Perkinsida</taxon>
        <taxon>Perkinsidae</taxon>
        <taxon>Perkinsus</taxon>
    </lineage>
</organism>
<dbReference type="GO" id="GO:0031491">
    <property type="term" value="F:nucleosome binding"/>
    <property type="evidence" value="ECO:0007669"/>
    <property type="project" value="TreeGrafter"/>
</dbReference>
<dbReference type="SUPFAM" id="SSF52113">
    <property type="entry name" value="BRCT domain"/>
    <property type="match status" value="1"/>
</dbReference>
<dbReference type="InterPro" id="IPR024954">
    <property type="entry name" value="SSRP1_DD"/>
</dbReference>
<dbReference type="InterPro" id="IPR048993">
    <property type="entry name" value="SSRP1-like_PH1"/>
</dbReference>
<dbReference type="GO" id="GO:0035101">
    <property type="term" value="C:FACT complex"/>
    <property type="evidence" value="ECO:0007669"/>
    <property type="project" value="TreeGrafter"/>
</dbReference>
<name>A0A7J6PGA1_PEROL</name>
<comment type="caution">
    <text evidence="3">The sequence shown here is derived from an EMBL/GenBank/DDBJ whole genome shotgun (WGS) entry which is preliminary data.</text>
</comment>
<dbReference type="InterPro" id="IPR035417">
    <property type="entry name" value="SSRP1/POB3_N"/>
</dbReference>
<evidence type="ECO:0000313" key="3">
    <source>
        <dbReference type="EMBL" id="KAF4694796.1"/>
    </source>
</evidence>
<accession>A0A7J6PGA1</accession>
<feature type="compositionally biased region" description="Basic residues" evidence="1">
    <location>
        <begin position="1167"/>
        <end position="1201"/>
    </location>
</feature>
<dbReference type="InterPro" id="IPR036420">
    <property type="entry name" value="BRCT_dom_sf"/>
</dbReference>
<dbReference type="InterPro" id="IPR013719">
    <property type="entry name" value="RTT106/SPT16-like_middle_dom"/>
</dbReference>
<feature type="compositionally biased region" description="Acidic residues" evidence="1">
    <location>
        <begin position="710"/>
        <end position="747"/>
    </location>
</feature>
<proteinExistence type="predicted"/>
<feature type="compositionally biased region" description="Basic and acidic residues" evidence="1">
    <location>
        <begin position="1045"/>
        <end position="1055"/>
    </location>
</feature>
<dbReference type="CDD" id="cd17744">
    <property type="entry name" value="BRCT_MDC1_rpt1"/>
    <property type="match status" value="1"/>
</dbReference>
<dbReference type="SMART" id="SM00292">
    <property type="entry name" value="BRCT"/>
    <property type="match status" value="2"/>
</dbReference>
<dbReference type="Gene3D" id="3.40.50.10190">
    <property type="entry name" value="BRCT domain"/>
    <property type="match status" value="2"/>
</dbReference>
<dbReference type="EMBL" id="JABANP010000028">
    <property type="protein sequence ID" value="KAF4694796.1"/>
    <property type="molecule type" value="Genomic_DNA"/>
</dbReference>
<dbReference type="Gene3D" id="2.30.29.30">
    <property type="entry name" value="Pleckstrin-homology domain (PH domain)/Phosphotyrosine-binding domain (PTB)"/>
    <property type="match status" value="2"/>
</dbReference>
<gene>
    <name evidence="3" type="primary">POB3</name>
    <name evidence="3" type="ORF">FOZ60_006950</name>
</gene>
<dbReference type="Gene3D" id="2.30.29.220">
    <property type="entry name" value="Structure-specific recognition protein (SSRP1)"/>
    <property type="match status" value="1"/>
</dbReference>
<dbReference type="CDD" id="cd13231">
    <property type="entry name" value="PH2_SSRP1-like"/>
    <property type="match status" value="1"/>
</dbReference>
<dbReference type="InterPro" id="IPR038167">
    <property type="entry name" value="SSRP1_sf"/>
</dbReference>
<evidence type="ECO:0000256" key="1">
    <source>
        <dbReference type="SAM" id="MobiDB-lite"/>
    </source>
</evidence>
<feature type="region of interest" description="Disordered" evidence="1">
    <location>
        <begin position="692"/>
        <end position="767"/>
    </location>
</feature>
<dbReference type="Pfam" id="PF00533">
    <property type="entry name" value="BRCT"/>
    <property type="match status" value="1"/>
</dbReference>
<dbReference type="SUPFAM" id="SSF50729">
    <property type="entry name" value="PH domain-like"/>
    <property type="match status" value="1"/>
</dbReference>
<dbReference type="InterPro" id="IPR001357">
    <property type="entry name" value="BRCT_dom"/>
</dbReference>
<feature type="domain" description="BRCT" evidence="2">
    <location>
        <begin position="1272"/>
        <end position="1329"/>
    </location>
</feature>
<dbReference type="PANTHER" id="PTHR45849">
    <property type="entry name" value="FACT COMPLEX SUBUNIT SSRP1"/>
    <property type="match status" value="1"/>
</dbReference>